<evidence type="ECO:0000256" key="4">
    <source>
        <dbReference type="ARBA" id="ARBA00023069"/>
    </source>
</evidence>
<evidence type="ECO:0000313" key="11">
    <source>
        <dbReference type="EMBL" id="SEF44852.1"/>
    </source>
</evidence>
<dbReference type="Gene3D" id="2.60.40.10">
    <property type="entry name" value="Immunoglobulins"/>
    <property type="match status" value="12"/>
</dbReference>
<feature type="chain" id="PRO_5009283567" evidence="7">
    <location>
        <begin position="35"/>
        <end position="2559"/>
    </location>
</feature>
<dbReference type="InterPro" id="IPR011042">
    <property type="entry name" value="6-blade_b-propeller_TolB-like"/>
</dbReference>
<feature type="domain" description="HYDIN/VesB/CFA65-like Ig-like" evidence="9">
    <location>
        <begin position="1659"/>
        <end position="1749"/>
    </location>
</feature>
<evidence type="ECO:0000256" key="5">
    <source>
        <dbReference type="ARBA" id="ARBA00023273"/>
    </source>
</evidence>
<feature type="domain" description="Teneurin NHL" evidence="10">
    <location>
        <begin position="1480"/>
        <end position="1550"/>
    </location>
</feature>
<keyword evidence="5" id="KW-0966">Cell projection</keyword>
<keyword evidence="6" id="KW-1133">Transmembrane helix</keyword>
<keyword evidence="3" id="KW-0963">Cytoplasm</keyword>
<dbReference type="Pfam" id="PF25021">
    <property type="entry name" value="TEN_NHL"/>
    <property type="match status" value="1"/>
</dbReference>
<dbReference type="Gene3D" id="2.120.10.30">
    <property type="entry name" value="TolB, C-terminal domain"/>
    <property type="match status" value="4"/>
</dbReference>
<dbReference type="InterPro" id="IPR033305">
    <property type="entry name" value="Hydin-like"/>
</dbReference>
<dbReference type="InterPro" id="IPR031549">
    <property type="entry name" value="ASH"/>
</dbReference>
<evidence type="ECO:0000256" key="2">
    <source>
        <dbReference type="ARBA" id="ARBA00004496"/>
    </source>
</evidence>
<organism evidence="11 12">
    <name type="scientific">Bryocella elongata</name>
    <dbReference type="NCBI Taxonomy" id="863522"/>
    <lineage>
        <taxon>Bacteria</taxon>
        <taxon>Pseudomonadati</taxon>
        <taxon>Acidobacteriota</taxon>
        <taxon>Terriglobia</taxon>
        <taxon>Terriglobales</taxon>
        <taxon>Acidobacteriaceae</taxon>
        <taxon>Bryocella</taxon>
    </lineage>
</organism>
<evidence type="ECO:0000256" key="3">
    <source>
        <dbReference type="ARBA" id="ARBA00022490"/>
    </source>
</evidence>
<gene>
    <name evidence="11" type="ORF">SAMN05421819_0053</name>
</gene>
<feature type="domain" description="HYDIN/VesB/CFA65-like Ig-like" evidence="9">
    <location>
        <begin position="975"/>
        <end position="1068"/>
    </location>
</feature>
<feature type="signal peptide" evidence="7">
    <location>
        <begin position="1"/>
        <end position="34"/>
    </location>
</feature>
<dbReference type="Proteomes" id="UP000236728">
    <property type="component" value="Unassembled WGS sequence"/>
</dbReference>
<evidence type="ECO:0000256" key="6">
    <source>
        <dbReference type="SAM" id="Phobius"/>
    </source>
</evidence>
<dbReference type="Pfam" id="PF22544">
    <property type="entry name" value="HYDIN_VesB_CFA65-like_Ig"/>
    <property type="match status" value="4"/>
</dbReference>
<feature type="domain" description="Abnormal spindle-like microcephaly-associated protein ASH" evidence="8">
    <location>
        <begin position="2295"/>
        <end position="2384"/>
    </location>
</feature>
<feature type="domain" description="HYDIN/VesB/CFA65-like Ig-like" evidence="9">
    <location>
        <begin position="1769"/>
        <end position="1858"/>
    </location>
</feature>
<evidence type="ECO:0000256" key="1">
    <source>
        <dbReference type="ARBA" id="ARBA00004138"/>
    </source>
</evidence>
<name>A0A1H5S2L6_9BACT</name>
<dbReference type="NCBIfam" id="NF012200">
    <property type="entry name" value="choice_anch_D"/>
    <property type="match status" value="12"/>
</dbReference>
<accession>A0A1H5S2L6</accession>
<dbReference type="PANTHER" id="PTHR23053">
    <property type="entry name" value="DLEC1 DELETED IN LUNG AND ESOPHAGEAL CANCER 1"/>
    <property type="match status" value="1"/>
</dbReference>
<evidence type="ECO:0000256" key="7">
    <source>
        <dbReference type="SAM" id="SignalP"/>
    </source>
</evidence>
<evidence type="ECO:0000259" key="9">
    <source>
        <dbReference type="Pfam" id="PF22544"/>
    </source>
</evidence>
<feature type="domain" description="Abnormal spindle-like microcephaly-associated protein ASH" evidence="8">
    <location>
        <begin position="2079"/>
        <end position="2165"/>
    </location>
</feature>
<dbReference type="OrthoDB" id="127173at2"/>
<dbReference type="EMBL" id="FNVA01000001">
    <property type="protein sequence ID" value="SEF44852.1"/>
    <property type="molecule type" value="Genomic_DNA"/>
</dbReference>
<dbReference type="InterPro" id="IPR013783">
    <property type="entry name" value="Ig-like_fold"/>
</dbReference>
<dbReference type="RefSeq" id="WP_103931048.1">
    <property type="nucleotide sequence ID" value="NZ_FNVA01000001.1"/>
</dbReference>
<feature type="transmembrane region" description="Helical" evidence="6">
    <location>
        <begin position="2476"/>
        <end position="2495"/>
    </location>
</feature>
<dbReference type="Pfam" id="PF15780">
    <property type="entry name" value="ASH"/>
    <property type="match status" value="3"/>
</dbReference>
<keyword evidence="7" id="KW-0732">Signal</keyword>
<dbReference type="InterPro" id="IPR056822">
    <property type="entry name" value="TEN_NHL"/>
</dbReference>
<sequence>MNVQSSFAVRQALLRCMVTLAALMGLLMPQTASAGTVLTSPVVVQLPATAVGNSSSGVVETVTLTGFTGSFSFQQHYARDYYFSGPTCNGTGTVTCTLTVYFRPTLPGIRKEAIFVMNGSTRIGTILLSGVGTAPLAAFQPGVVTLPTGLAVSSSGYVKDIVTDENGVVYFYNSAANSIQSCLPGCTTPTTLVSNVGTIFNLSIDGAGVLYWGMGGNSAALLSTINTYDTVQSLQGTITMPASDQYYNTAVDGMGDVFAVGASTNTIYKLLPTGSSTTAALNPPVTSAYFGLIDSAGDYFIGGSSFNELTAAGSQSQISTLSTANQFGMDAADTLYLASGTVPTELASSNYNSSTYSFSAFSNVPITGLTSSTSGTLYFGTLGGAYKIDRTQDTIAFGSQTEGATAATQTVNMLNIGNSPLNLSNIALSGTGYALQTAATNPCTAGIMLAPGASCNIAVNFESPNAGNYPGSIVVTSNSLNNNYSTETITLSAFINGAYLVASPATVSFNPQTIATSSTAQTITITNNGYGGPATLSNLASTSPDFTVAPSSSGGCGATLAVNASCNLSLTFTPTAPQAYTGAVSITGNEGSSTPASVASIPVTGNGLPGIVQTGGSNSNNVLIFNSAAVGIAPGSAQSLTATYTITGYSSSITPVATLHTGTSYSAGQASCTGPVAAVVCTVTVQFTPKYPGARKDAIFLTVNGTRIATTLLDGVGQAPLALMQPGIITTPILNNSNYLYNSVVDENGTVYIALEGANSILRLTTGGVTSTLPITGLNSPRGIGIDGAGVLYIADQSSNGFIKYYDTVQGLQGTINVPGTGNTLQSLTTGNTGDVYATDSSKIYTIFPNGTGAATVISPSITQASGLVVDSSEDVFIGGYSINELQSGGTQSQITPNGNSGIGIDAANTVYVSRDTNNSTYSYSVGLLPASNYLAPLGGIDAGGYITGNPSVGPDGTVYVGDYTNLDKVDRSQGAVNFGSMSTSTPSTSTLTLYNGGNQALTLATVGVSGAIFTLSPASSNSCSNNMSIAPGALCNILVTATPTHAGSFTGAVTFITNSLNTTATTQTVALSGYVNGVYVTPNPTTLTFGNQAVGTSSTPQNITLTNSGVLYTAGIGGFNTNAGFTVNASNCSSGLAPGGSCALAVTFTPTAAQAYTNVTFSASVGSNGGGPNQTVSFTASGTGFTPQLSVVPTALSYAATVGTTSPPQNALVTNIGTTTITNLALSLTGTNSANFTQTATTCTTTLAPGASCTATITFTPPGTAGPYTAAFTATGGASTASTPLTGTGNAFIPIAQLQFTPAALTQFAGTGAPCSRATLGGGDGGPATAASFCTAFGTSVDPSGNVYITDSQANDVRKVTPAGIISSYAGVANVAGSSSGDGGPAAAAGLNFPVDTIFDPLGNGYIVDLGNARMRKVTANNGNINTLYGPTIGFFNGTTGTLPIGDTGSIAFDPSGNMYLAGGYSHLVIKITPAGSPSIFAGTETNSGPGLPGYTGDGGPAYNATLNNPQGVASDLAGNIYIADTNNNVIRRVSAATGIISTYAGTGTLGYTGDGGAATSAQIGANYVSTDLAGDVYVMGMTTQPGYAGEFYVVRKVTPSGTISTFAGSGSGGVGAPANTASFASAIGISRPDLNGNLIIPNYTNVYSVGGAGLLAFGTQTLNTSAVQTLTIENTGNTPLVFGSTPYILTGSSEFTVTSSTCTGSLAIAATCAVQVTFTPTTATSATASLAFSSNAQGGTETASLTGTGAAASAALAVISPASPFSFANTSVGLTTPQVFVLSNPGNAALNVGAIAITGGSGAFTLNTACANTTIAPNGSCNIMVSFSPGAALMYSGSLSVSDNATGSPQTVALSGTGTAPNATLTASLAFGNQALGTTSATQIATLMNSGNDTLTISSIVVTGTNAQAFPESTTCGSSLTAGASCSITVAFAPTIAGGNMASVTVTDNASSGTTQSVALSGTGTAPGVSLTGSLAFGNQLVGTSSATQMATLTNTGTTTLTISSIAVSGTNAQAFPESTTCGGSLAAGSSCTITVGFSPTASGANTAMVTVTDNAASGTTQTIALTGTGTAPNASLTSALSFGNQPVGSTSGTQMATLSNTGTATLTISGIVVGGANASVFPESTTCGSSLTAGSSCTISFAFAPTATGADVATLTVTDNASSATTQMLALSGTGTAPNATLTSSLTFSAQPLATTSATQMATLTNTGTATLTISGIVVSGANAGAFPESSSCGATLAPSASCTITLAFAPTVLGANAAVVTVSDNAPTPQQTVMLSGTATAALIPIASLTPASLTFASTPYGTSDPTQTLTLSNTGTGPMTISSIAIGGANASSFTQTNNCGATLAASAMCSITVTFTPAAGGALTASLNVTDNASGSPQSSALSGTGTIATDFSVAAAPPSVTVVGGSTASYTFTVTSINGTLASPVTLTATSLPGATITFSPASVSPGSGSATSVMTVQTTSALAALEPWRIGPAGPIALALMSPLFFMRRRFPRTVRRKLTLLSLFVLLGAAVTSLSGCGGGFALPSRTYTISVTGASSTTTHTTTVNLTVQ</sequence>
<protein>
    <submittedName>
        <fullName evidence="11">Abnormal spindle-like microcephaly-assoc'd, ASPM-SPD-2-Hydin</fullName>
    </submittedName>
</protein>
<proteinExistence type="predicted"/>
<feature type="domain" description="Abnormal spindle-like microcephaly-associated protein ASH" evidence="8">
    <location>
        <begin position="1975"/>
        <end position="2058"/>
    </location>
</feature>
<keyword evidence="12" id="KW-1185">Reference proteome</keyword>
<reference evidence="11 12" key="1">
    <citation type="submission" date="2016-10" db="EMBL/GenBank/DDBJ databases">
        <authorList>
            <person name="de Groot N.N."/>
        </authorList>
    </citation>
    <scope>NUCLEOTIDE SEQUENCE [LARGE SCALE GENOMIC DNA]</scope>
    <source>
        <strain evidence="11 12">DSM 22489</strain>
    </source>
</reference>
<feature type="transmembrane region" description="Helical" evidence="6">
    <location>
        <begin position="2507"/>
        <end position="2532"/>
    </location>
</feature>
<evidence type="ECO:0000313" key="12">
    <source>
        <dbReference type="Proteomes" id="UP000236728"/>
    </source>
</evidence>
<dbReference type="PANTHER" id="PTHR23053:SF0">
    <property type="entry name" value="HYDROCEPHALUS-INDUCING PROTEIN HOMOLOG"/>
    <property type="match status" value="1"/>
</dbReference>
<comment type="subcellular location">
    <subcellularLocation>
        <location evidence="1">Cell projection</location>
        <location evidence="1">Cilium</location>
    </subcellularLocation>
    <subcellularLocation>
        <location evidence="2">Cytoplasm</location>
    </subcellularLocation>
</comment>
<keyword evidence="6" id="KW-0472">Membrane</keyword>
<evidence type="ECO:0000259" key="8">
    <source>
        <dbReference type="Pfam" id="PF15780"/>
    </source>
</evidence>
<dbReference type="GO" id="GO:0005737">
    <property type="term" value="C:cytoplasm"/>
    <property type="evidence" value="ECO:0007669"/>
    <property type="project" value="UniProtKB-SubCell"/>
</dbReference>
<feature type="domain" description="HYDIN/VesB/CFA65-like Ig-like" evidence="9">
    <location>
        <begin position="390"/>
        <end position="489"/>
    </location>
</feature>
<evidence type="ECO:0000259" key="10">
    <source>
        <dbReference type="Pfam" id="PF25021"/>
    </source>
</evidence>
<dbReference type="SUPFAM" id="SSF63825">
    <property type="entry name" value="YWTD domain"/>
    <property type="match status" value="1"/>
</dbReference>
<dbReference type="InterPro" id="IPR053879">
    <property type="entry name" value="HYDIN_VesB_CFA65-like_Ig"/>
</dbReference>
<dbReference type="SUPFAM" id="SSF101898">
    <property type="entry name" value="NHL repeat"/>
    <property type="match status" value="2"/>
</dbReference>
<keyword evidence="6" id="KW-0812">Transmembrane</keyword>
<keyword evidence="4" id="KW-0969">Cilium</keyword>